<reference evidence="2" key="3">
    <citation type="submission" date="2022-01" db="UniProtKB">
        <authorList>
            <consortium name="EnsemblPlants"/>
        </authorList>
    </citation>
    <scope>IDENTIFICATION</scope>
    <source>
        <strain evidence="2">subsp. vulgare</strain>
    </source>
</reference>
<dbReference type="SMR" id="A0A8I6YG12"/>
<dbReference type="PROSITE" id="PS50948">
    <property type="entry name" value="PAN"/>
    <property type="match status" value="1"/>
</dbReference>
<dbReference type="SMART" id="SM00473">
    <property type="entry name" value="PAN_AP"/>
    <property type="match status" value="1"/>
</dbReference>
<evidence type="ECO:0000259" key="1">
    <source>
        <dbReference type="PROSITE" id="PS50948"/>
    </source>
</evidence>
<dbReference type="AlphaFoldDB" id="A0A8I6YG12"/>
<evidence type="ECO:0000313" key="2">
    <source>
        <dbReference type="EnsemblPlants" id="HORVU.MOREX.r3.7HG0729380.1.CDS1"/>
    </source>
</evidence>
<dbReference type="Gramene" id="HORVU.MOREX.r3.7HG0729380.1">
    <property type="protein sequence ID" value="HORVU.MOREX.r3.7HG0729380.1.CDS1"/>
    <property type="gene ID" value="HORVU.MOREX.r3.7HG0729380"/>
</dbReference>
<dbReference type="Gramene" id="HORVU.MOREX.r2.7HG0605070.1">
    <property type="protein sequence ID" value="HORVU.MOREX.r2.7HG0605070.1.CDS.1"/>
    <property type="gene ID" value="HORVU.MOREX.r2.7HG0605070"/>
</dbReference>
<proteinExistence type="predicted"/>
<reference evidence="2" key="2">
    <citation type="submission" date="2020-10" db="EMBL/GenBank/DDBJ databases">
        <authorList>
            <person name="Scholz U."/>
            <person name="Mascher M."/>
            <person name="Fiebig A."/>
        </authorList>
    </citation>
    <scope>NUCLEOTIDE SEQUENCE [LARGE SCALE GENOMIC DNA]</scope>
    <source>
        <strain evidence="2">cv. Morex</strain>
    </source>
</reference>
<keyword evidence="3" id="KW-1185">Reference proteome</keyword>
<protein>
    <recommendedName>
        <fullName evidence="1">Apple domain-containing protein</fullName>
    </recommendedName>
</protein>
<dbReference type="Pfam" id="PF08276">
    <property type="entry name" value="PAN_2"/>
    <property type="match status" value="1"/>
</dbReference>
<feature type="domain" description="Apple" evidence="1">
    <location>
        <begin position="21"/>
        <end position="115"/>
    </location>
</feature>
<dbReference type="CDD" id="cd01098">
    <property type="entry name" value="PAN_AP_plant"/>
    <property type="match status" value="1"/>
</dbReference>
<dbReference type="PANTHER" id="PTHR32444">
    <property type="entry name" value="BULB-TYPE LECTIN DOMAIN-CONTAINING PROTEIN"/>
    <property type="match status" value="1"/>
</dbReference>
<accession>A0A8I6YG12</accession>
<evidence type="ECO:0000313" key="3">
    <source>
        <dbReference type="Proteomes" id="UP000011116"/>
    </source>
</evidence>
<dbReference type="EnsemblPlants" id="HORVU.MOREX.r3.7HG0729380.1">
    <property type="protein sequence ID" value="HORVU.MOREX.r3.7HG0729380.1.CDS1"/>
    <property type="gene ID" value="HORVU.MOREX.r3.7HG0729380"/>
</dbReference>
<dbReference type="Proteomes" id="UP000011116">
    <property type="component" value="Chromosome 7H"/>
</dbReference>
<name>A0A8I6YG12_HORVV</name>
<dbReference type="PANTHER" id="PTHR32444:SF240">
    <property type="entry name" value="BULB-TYPE LECTIN DOMAIN-CONTAINING PROTEIN"/>
    <property type="match status" value="1"/>
</dbReference>
<sequence length="120" mass="13261">MEGFTITSPKDWELEDRKGGCSRNTLFDWIANKSTTHTTDKFYSLSCVKFPENAPKLEAVASASHCAQVCLSDCSCTAYSFNDGRCSIWHNELLNTRALECSGNSSSTVEILYLCVSAKD</sequence>
<reference evidence="3" key="1">
    <citation type="journal article" date="2012" name="Nature">
        <title>A physical, genetic and functional sequence assembly of the barley genome.</title>
        <authorList>
            <consortium name="The International Barley Genome Sequencing Consortium"/>
            <person name="Mayer K.F."/>
            <person name="Waugh R."/>
            <person name="Brown J.W."/>
            <person name="Schulman A."/>
            <person name="Langridge P."/>
            <person name="Platzer M."/>
            <person name="Fincher G.B."/>
            <person name="Muehlbauer G.J."/>
            <person name="Sato K."/>
            <person name="Close T.J."/>
            <person name="Wise R.P."/>
            <person name="Stein N."/>
        </authorList>
    </citation>
    <scope>NUCLEOTIDE SEQUENCE [LARGE SCALE GENOMIC DNA]</scope>
    <source>
        <strain evidence="3">cv. Morex</strain>
    </source>
</reference>
<organism evidence="2 3">
    <name type="scientific">Hordeum vulgare subsp. vulgare</name>
    <name type="common">Domesticated barley</name>
    <dbReference type="NCBI Taxonomy" id="112509"/>
    <lineage>
        <taxon>Eukaryota</taxon>
        <taxon>Viridiplantae</taxon>
        <taxon>Streptophyta</taxon>
        <taxon>Embryophyta</taxon>
        <taxon>Tracheophyta</taxon>
        <taxon>Spermatophyta</taxon>
        <taxon>Magnoliopsida</taxon>
        <taxon>Liliopsida</taxon>
        <taxon>Poales</taxon>
        <taxon>Poaceae</taxon>
        <taxon>BOP clade</taxon>
        <taxon>Pooideae</taxon>
        <taxon>Triticodae</taxon>
        <taxon>Triticeae</taxon>
        <taxon>Hordeinae</taxon>
        <taxon>Hordeum</taxon>
    </lineage>
</organism>
<dbReference type="InterPro" id="IPR003609">
    <property type="entry name" value="Pan_app"/>
</dbReference>